<dbReference type="Proteomes" id="UP000824120">
    <property type="component" value="Chromosome 2"/>
</dbReference>
<organism evidence="3 4">
    <name type="scientific">Solanum commersonii</name>
    <name type="common">Commerson's wild potato</name>
    <name type="synonym">Commerson's nightshade</name>
    <dbReference type="NCBI Taxonomy" id="4109"/>
    <lineage>
        <taxon>Eukaryota</taxon>
        <taxon>Viridiplantae</taxon>
        <taxon>Streptophyta</taxon>
        <taxon>Embryophyta</taxon>
        <taxon>Tracheophyta</taxon>
        <taxon>Spermatophyta</taxon>
        <taxon>Magnoliopsida</taxon>
        <taxon>eudicotyledons</taxon>
        <taxon>Gunneridae</taxon>
        <taxon>Pentapetalae</taxon>
        <taxon>asterids</taxon>
        <taxon>lamiids</taxon>
        <taxon>Solanales</taxon>
        <taxon>Solanaceae</taxon>
        <taxon>Solanoideae</taxon>
        <taxon>Solaneae</taxon>
        <taxon>Solanum</taxon>
    </lineage>
</organism>
<reference evidence="3 4" key="1">
    <citation type="submission" date="2020-09" db="EMBL/GenBank/DDBJ databases">
        <title>De no assembly of potato wild relative species, Solanum commersonii.</title>
        <authorList>
            <person name="Cho K."/>
        </authorList>
    </citation>
    <scope>NUCLEOTIDE SEQUENCE [LARGE SCALE GENOMIC DNA]</scope>
    <source>
        <strain evidence="3">LZ3.2</strain>
        <tissue evidence="3">Leaf</tissue>
    </source>
</reference>
<gene>
    <name evidence="3" type="ORF">H5410_009692</name>
</gene>
<feature type="transmembrane region" description="Helical" evidence="2">
    <location>
        <begin position="107"/>
        <end position="135"/>
    </location>
</feature>
<evidence type="ECO:0000313" key="4">
    <source>
        <dbReference type="Proteomes" id="UP000824120"/>
    </source>
</evidence>
<feature type="transmembrane region" description="Helical" evidence="2">
    <location>
        <begin position="209"/>
        <end position="242"/>
    </location>
</feature>
<keyword evidence="2" id="KW-0472">Membrane</keyword>
<evidence type="ECO:0000256" key="1">
    <source>
        <dbReference type="SAM" id="MobiDB-lite"/>
    </source>
</evidence>
<dbReference type="EMBL" id="JACXVP010000002">
    <property type="protein sequence ID" value="KAG5624474.1"/>
    <property type="molecule type" value="Genomic_DNA"/>
</dbReference>
<name>A0A9J6AK95_SOLCO</name>
<dbReference type="OrthoDB" id="1906116at2759"/>
<accession>A0A9J6AK95</accession>
<dbReference type="PANTHER" id="PTHR31133:SF3">
    <property type="entry name" value="TRANSMEMBRANE PROTEIN"/>
    <property type="match status" value="1"/>
</dbReference>
<evidence type="ECO:0000313" key="3">
    <source>
        <dbReference type="EMBL" id="KAG5624474.1"/>
    </source>
</evidence>
<comment type="caution">
    <text evidence="3">The sequence shown here is derived from an EMBL/GenBank/DDBJ whole genome shotgun (WGS) entry which is preliminary data.</text>
</comment>
<evidence type="ECO:0008006" key="5">
    <source>
        <dbReference type="Google" id="ProtNLM"/>
    </source>
</evidence>
<dbReference type="AlphaFoldDB" id="A0A9J6AK95"/>
<feature type="transmembrane region" description="Helical" evidence="2">
    <location>
        <begin position="263"/>
        <end position="288"/>
    </location>
</feature>
<protein>
    <recommendedName>
        <fullName evidence="5">Steroid nuclear receptor, ligand-binding</fullName>
    </recommendedName>
</protein>
<feature type="region of interest" description="Disordered" evidence="1">
    <location>
        <begin position="585"/>
        <end position="610"/>
    </location>
</feature>
<dbReference type="PANTHER" id="PTHR31133">
    <property type="entry name" value="MEMBRANE PROTEIN"/>
    <property type="match status" value="1"/>
</dbReference>
<evidence type="ECO:0000256" key="2">
    <source>
        <dbReference type="SAM" id="Phobius"/>
    </source>
</evidence>
<feature type="transmembrane region" description="Helical" evidence="2">
    <location>
        <begin position="62"/>
        <end position="95"/>
    </location>
</feature>
<feature type="region of interest" description="Disordered" evidence="1">
    <location>
        <begin position="340"/>
        <end position="368"/>
    </location>
</feature>
<dbReference type="InterPro" id="IPR040229">
    <property type="entry name" value="At3g27390-like"/>
</dbReference>
<keyword evidence="2" id="KW-0812">Transmembrane</keyword>
<keyword evidence="4" id="KW-1185">Reference proteome</keyword>
<proteinExistence type="predicted"/>
<keyword evidence="2" id="KW-1133">Transmembrane helix</keyword>
<feature type="transmembrane region" description="Helical" evidence="2">
    <location>
        <begin position="12"/>
        <end position="30"/>
    </location>
</feature>
<sequence length="610" mass="68095">MEPPRGVFTSVWNFIRFLPYFICLLILGVLKETTSLSPKGRGVRSVYDLYSPDPTCEIPPGVIVFPIVLIILTVGNCSLILGLWPVHLFYTFYCIWSTKQLGPALKFLISICALVILYLWPFIAIATSIIGGAAYGFLSPVFATFQAVDGRTTNAFYHSIYDGTWDTVKGSFTIVRDLKDVLYHSYFSIMSDLRLQGPSDGKYYEIRVLYIPLALIAVGLGLVVDLPMIMLIAACKFPYMLFKGWRRLFQDCIGREGPFLETICVPFAGLAILLWPMAVIAAFCGSMLASVPLGAYAGVVVYQECSLWSGLCYIVASLSLYDEYSNDVLDMPEGSCFPRPQYRKKTASRTNSRADSLSRPDSFKNPPSSTNAINVPILELMRLELLDGLFKGCQYHGEIMVSEGVITQKDIEDAKSSKDSGQVISIGLPAYCILHTLIRSAKANSADDDGTELTSTNRPRDTFSEWFFNPLLIIKDQIKAGNLSDSDEEYLGKLVLLSGDPERLRDLNIGSPPESGLRRAEFEALARRLRGITKSISRFPTFKRRFESSIKIILEELAKKNKSEDAGTQRTPRSKSMFVRMFSENSFKNRHGKSDQEAQLVDTDGDVEIQ</sequence>